<evidence type="ECO:0000313" key="3">
    <source>
        <dbReference type="Proteomes" id="UP001209229"/>
    </source>
</evidence>
<evidence type="ECO:0008006" key="4">
    <source>
        <dbReference type="Google" id="ProtNLM"/>
    </source>
</evidence>
<reference evidence="2" key="1">
    <citation type="submission" date="2022-10" db="EMBL/GenBank/DDBJ databases">
        <authorList>
            <person name="Yu W.X."/>
        </authorList>
    </citation>
    <scope>NUCLEOTIDE SEQUENCE</scope>
    <source>
        <strain evidence="2">AAT</strain>
    </source>
</reference>
<keyword evidence="1" id="KW-0732">Signal</keyword>
<dbReference type="Proteomes" id="UP001209229">
    <property type="component" value="Unassembled WGS sequence"/>
</dbReference>
<comment type="caution">
    <text evidence="2">The sequence shown here is derived from an EMBL/GenBank/DDBJ whole genome shotgun (WGS) entry which is preliminary data.</text>
</comment>
<feature type="chain" id="PRO_5042271654" description="Tetratricopeptide repeat protein" evidence="1">
    <location>
        <begin position="23"/>
        <end position="563"/>
    </location>
</feature>
<proteinExistence type="predicted"/>
<evidence type="ECO:0000313" key="2">
    <source>
        <dbReference type="EMBL" id="MCW3785835.1"/>
    </source>
</evidence>
<evidence type="ECO:0000256" key="1">
    <source>
        <dbReference type="SAM" id="SignalP"/>
    </source>
</evidence>
<accession>A0AAE3SE04</accession>
<dbReference type="RefSeq" id="WP_301189407.1">
    <property type="nucleotide sequence ID" value="NZ_JAPDPJ010000007.1"/>
</dbReference>
<protein>
    <recommendedName>
        <fullName evidence="4">Tetratricopeptide repeat protein</fullName>
    </recommendedName>
</protein>
<sequence length="563" mass="64536">MKKLLLIATVIFISGLTLKIQAQESVNTCILNAKRLQRSMNDRYFKNFRTSYEEALKDIAEIEAKASSSEFGNDLIADHAEEWIKLNQQLSKFENGNISYKGETIQLELKDYEPVLKEARKKASKAHFDEAIQIIQASKIFENRKKAIPHLDKAKQYDESYTTQVKNNKALIYYEEALRIYNQETDFILKEDAVPLFENALHEKNPYKDSKELLAKLYSDEADLLYDSNKFDDIKKAISYYNKSASYVYNYNGASGKILGVKQKAASLLYEQGLKKEQTLSFKAQKEAGNLYKQANMWNPGYKDVEERIKATSIKSTLNVIITDNAGGVITKNPTTNEIFSQTNDYISLPIIKTPVINLENIEDCITVAKELGFGFILMRIDTNRIAYTYKGVITDTEAKTIERFFLNKRSISTGKTSESEISKQEYTEGLKEQKATGRQSDSRFRLSYKSYTGTHSTITSKAVVEVSYPFEIWDVRDPNHMTKITDIIYSEEISDKKVKTTYSGSMKIKPELINEGSLMTQNELMEIANKQKPSIFFILNSYEDTIIKVLNQIEYKTSKLYQ</sequence>
<dbReference type="EMBL" id="JAPDPJ010000007">
    <property type="protein sequence ID" value="MCW3785835.1"/>
    <property type="molecule type" value="Genomic_DNA"/>
</dbReference>
<feature type="signal peptide" evidence="1">
    <location>
        <begin position="1"/>
        <end position="22"/>
    </location>
</feature>
<organism evidence="2 3">
    <name type="scientific">Plebeiibacterium sediminum</name>
    <dbReference type="NCBI Taxonomy" id="2992112"/>
    <lineage>
        <taxon>Bacteria</taxon>
        <taxon>Pseudomonadati</taxon>
        <taxon>Bacteroidota</taxon>
        <taxon>Bacteroidia</taxon>
        <taxon>Marinilabiliales</taxon>
        <taxon>Marinilabiliaceae</taxon>
        <taxon>Plebeiibacterium</taxon>
    </lineage>
</organism>
<name>A0AAE3SE04_9BACT</name>
<keyword evidence="3" id="KW-1185">Reference proteome</keyword>
<dbReference type="AlphaFoldDB" id="A0AAE3SE04"/>
<gene>
    <name evidence="2" type="ORF">OM075_05120</name>
</gene>